<dbReference type="Gene3D" id="3.40.50.1820">
    <property type="entry name" value="alpha/beta hydrolase"/>
    <property type="match status" value="1"/>
</dbReference>
<evidence type="ECO:0000313" key="3">
    <source>
        <dbReference type="Proteomes" id="UP000625574"/>
    </source>
</evidence>
<sequence>MASPPLALPWSGTLEAVTTGLDRGGRAIILSRDINRGQWSTATHQGLHGVSFAAARRREEQITARREAAANLIETAVSVLSRVASAQAALEAEYDRVVETARSRGLTEVAGTIIAFTDDLLEEAVIFNVMLGRIKEEGILLDRHCAGRLEMLLPLTPFDDRRKRCVATLEDLYTPAPARLPLPEDPTVSAAQLHEVNMAGAEDGLRELADQFPGMVVLESGDHHLVAAFGDIDAAESITTVVSGVGSATPGAVAGTLDRGRELHRQVGGAVIVWNGYRPPESLIDGGQDISARLGAVELRNFMRSLTERSGPSVTHTVVAHSYGSLVVGMAAAKKSGGLDADNIVFLGSPGTSVSGVDELQLNSPDPHIVAARSAADPIGIVGSGYAGLHGPDPSSDVFGAEVLPATGGHSDYFRDPVVLDALRKLQHH</sequence>
<dbReference type="Proteomes" id="UP000625574">
    <property type="component" value="Unassembled WGS sequence"/>
</dbReference>
<evidence type="ECO:0000259" key="1">
    <source>
        <dbReference type="Pfam" id="PF06259"/>
    </source>
</evidence>
<dbReference type="RefSeq" id="WP_198736753.1">
    <property type="nucleotide sequence ID" value="NZ_JAEIOT010000011.1"/>
</dbReference>
<keyword evidence="3" id="KW-1185">Reference proteome</keyword>
<comment type="caution">
    <text evidence="2">The sequence shown here is derived from an EMBL/GenBank/DDBJ whole genome shotgun (WGS) entry which is preliminary data.</text>
</comment>
<reference evidence="2 3" key="1">
    <citation type="submission" date="2020-12" db="EMBL/GenBank/DDBJ databases">
        <title>Genome public.</title>
        <authorList>
            <person name="Sun Q."/>
        </authorList>
    </citation>
    <scope>NUCLEOTIDE SEQUENCE [LARGE SCALE GENOMIC DNA]</scope>
    <source>
        <strain evidence="2 3">CCM 8864</strain>
    </source>
</reference>
<accession>A0ABS0VX23</accession>
<organism evidence="2 3">
    <name type="scientific">Corynebacterium marambiense</name>
    <dbReference type="NCBI Taxonomy" id="2765364"/>
    <lineage>
        <taxon>Bacteria</taxon>
        <taxon>Bacillati</taxon>
        <taxon>Actinomycetota</taxon>
        <taxon>Actinomycetes</taxon>
        <taxon>Mycobacteriales</taxon>
        <taxon>Corynebacteriaceae</taxon>
        <taxon>Corynebacterium</taxon>
    </lineage>
</organism>
<gene>
    <name evidence="2" type="ORF">JDV76_10025</name>
</gene>
<protein>
    <recommendedName>
        <fullName evidence="1">DUF1023 domain-containing protein</fullName>
    </recommendedName>
</protein>
<dbReference type="Pfam" id="PF06259">
    <property type="entry name" value="Abhydrolase_8"/>
    <property type="match status" value="1"/>
</dbReference>
<feature type="domain" description="DUF1023" evidence="1">
    <location>
        <begin position="225"/>
        <end position="379"/>
    </location>
</feature>
<dbReference type="InterPro" id="IPR029058">
    <property type="entry name" value="AB_hydrolase_fold"/>
</dbReference>
<name>A0ABS0VX23_9CORY</name>
<dbReference type="EMBL" id="JAEIOT010000011">
    <property type="protein sequence ID" value="MBI9001299.1"/>
    <property type="molecule type" value="Genomic_DNA"/>
</dbReference>
<evidence type="ECO:0000313" key="2">
    <source>
        <dbReference type="EMBL" id="MBI9001299.1"/>
    </source>
</evidence>
<dbReference type="InterPro" id="IPR010427">
    <property type="entry name" value="DUF1023"/>
</dbReference>
<proteinExistence type="predicted"/>